<dbReference type="Pfam" id="PF00550">
    <property type="entry name" value="PP-binding"/>
    <property type="match status" value="1"/>
</dbReference>
<comment type="caution">
    <text evidence="4">The sequence shown here is derived from an EMBL/GenBank/DDBJ whole genome shotgun (WGS) entry which is preliminary data.</text>
</comment>
<dbReference type="InterPro" id="IPR036736">
    <property type="entry name" value="ACP-like_sf"/>
</dbReference>
<dbReference type="AlphaFoldDB" id="A0A559IYP2"/>
<accession>A0A559IYP2</accession>
<dbReference type="SUPFAM" id="SSF47336">
    <property type="entry name" value="ACP-like"/>
    <property type="match status" value="1"/>
</dbReference>
<dbReference type="EMBL" id="VNJK01000001">
    <property type="protein sequence ID" value="TVX92749.1"/>
    <property type="molecule type" value="Genomic_DNA"/>
</dbReference>
<keyword evidence="2" id="KW-0597">Phosphoprotein</keyword>
<dbReference type="InterPro" id="IPR006162">
    <property type="entry name" value="Ppantetheine_attach_site"/>
</dbReference>
<gene>
    <name evidence="4" type="ORF">FPZ44_06600</name>
</gene>
<keyword evidence="5" id="KW-1185">Reference proteome</keyword>
<dbReference type="PROSITE" id="PS50075">
    <property type="entry name" value="CARRIER"/>
    <property type="match status" value="1"/>
</dbReference>
<evidence type="ECO:0000256" key="2">
    <source>
        <dbReference type="ARBA" id="ARBA00022553"/>
    </source>
</evidence>
<proteinExistence type="predicted"/>
<dbReference type="InterPro" id="IPR009081">
    <property type="entry name" value="PP-bd_ACP"/>
</dbReference>
<dbReference type="RefSeq" id="WP_144988513.1">
    <property type="nucleotide sequence ID" value="NZ_VNJK01000001.1"/>
</dbReference>
<protein>
    <submittedName>
        <fullName evidence="4">Acyl carrier protein</fullName>
    </submittedName>
</protein>
<reference evidence="4 5" key="1">
    <citation type="submission" date="2019-07" db="EMBL/GenBank/DDBJ databases">
        <authorList>
            <person name="Kim J."/>
        </authorList>
    </citation>
    <scope>NUCLEOTIDE SEQUENCE [LARGE SCALE GENOMIC DNA]</scope>
    <source>
        <strain evidence="4 5">N4</strain>
    </source>
</reference>
<name>A0A559IYP2_9BACL</name>
<evidence type="ECO:0000259" key="3">
    <source>
        <dbReference type="PROSITE" id="PS50075"/>
    </source>
</evidence>
<keyword evidence="1" id="KW-0596">Phosphopantetheine</keyword>
<feature type="domain" description="Carrier" evidence="3">
    <location>
        <begin position="4"/>
        <end position="82"/>
    </location>
</feature>
<dbReference type="PROSITE" id="PS00012">
    <property type="entry name" value="PHOSPHOPANTETHEINE"/>
    <property type="match status" value="1"/>
</dbReference>
<dbReference type="OrthoDB" id="2619420at2"/>
<evidence type="ECO:0000256" key="1">
    <source>
        <dbReference type="ARBA" id="ARBA00022450"/>
    </source>
</evidence>
<dbReference type="Gene3D" id="1.10.1200.10">
    <property type="entry name" value="ACP-like"/>
    <property type="match status" value="1"/>
</dbReference>
<organism evidence="4 5">
    <name type="scientific">Paenibacillus agilis</name>
    <dbReference type="NCBI Taxonomy" id="3020863"/>
    <lineage>
        <taxon>Bacteria</taxon>
        <taxon>Bacillati</taxon>
        <taxon>Bacillota</taxon>
        <taxon>Bacilli</taxon>
        <taxon>Bacillales</taxon>
        <taxon>Paenibacillaceae</taxon>
        <taxon>Paenibacillus</taxon>
    </lineage>
</organism>
<evidence type="ECO:0000313" key="5">
    <source>
        <dbReference type="Proteomes" id="UP000318102"/>
    </source>
</evidence>
<evidence type="ECO:0000313" key="4">
    <source>
        <dbReference type="EMBL" id="TVX92749.1"/>
    </source>
</evidence>
<dbReference type="Proteomes" id="UP000318102">
    <property type="component" value="Unassembled WGS sequence"/>
</dbReference>
<sequence>MQKQEIVQFLMERVKAMSTKPQAVETMTEATEISGLGIDSVTLINLVVEIEQKFDIFLEDDEMTVERFNSVQDIAALISEKISVSS</sequence>